<gene>
    <name evidence="1" type="ORF">J2W83_001749</name>
</gene>
<proteinExistence type="predicted"/>
<name>A0ACC6K123_9PSED</name>
<accession>A0ACC6K123</accession>
<keyword evidence="2" id="KW-1185">Reference proteome</keyword>
<organism evidence="1 2">
    <name type="scientific">Pseudomonas hunanensis</name>
    <dbReference type="NCBI Taxonomy" id="1247546"/>
    <lineage>
        <taxon>Bacteria</taxon>
        <taxon>Pseudomonadati</taxon>
        <taxon>Pseudomonadota</taxon>
        <taxon>Gammaproteobacteria</taxon>
        <taxon>Pseudomonadales</taxon>
        <taxon>Pseudomonadaceae</taxon>
        <taxon>Pseudomonas</taxon>
    </lineage>
</organism>
<evidence type="ECO:0000313" key="2">
    <source>
        <dbReference type="Proteomes" id="UP001259587"/>
    </source>
</evidence>
<evidence type="ECO:0000313" key="1">
    <source>
        <dbReference type="EMBL" id="MDR6712154.1"/>
    </source>
</evidence>
<protein>
    <submittedName>
        <fullName evidence="1">Uncharacterized protein</fullName>
    </submittedName>
</protein>
<reference evidence="1" key="1">
    <citation type="submission" date="2023-07" db="EMBL/GenBank/DDBJ databases">
        <title>Sorghum-associated microbial communities from plants grown in Nebraska, USA.</title>
        <authorList>
            <person name="Schachtman D."/>
        </authorList>
    </citation>
    <scope>NUCLEOTIDE SEQUENCE</scope>
    <source>
        <strain evidence="1">BE56</strain>
    </source>
</reference>
<sequence>MKKIVPDPPRSARALIEHALTGLYNADQGAPA</sequence>
<comment type="caution">
    <text evidence="1">The sequence shown here is derived from an EMBL/GenBank/DDBJ whole genome shotgun (WGS) entry which is preliminary data.</text>
</comment>
<dbReference type="EMBL" id="JAVDTH010000007">
    <property type="protein sequence ID" value="MDR6712154.1"/>
    <property type="molecule type" value="Genomic_DNA"/>
</dbReference>
<dbReference type="Proteomes" id="UP001259587">
    <property type="component" value="Unassembled WGS sequence"/>
</dbReference>